<keyword evidence="2" id="KW-0378">Hydrolase</keyword>
<proteinExistence type="predicted"/>
<gene>
    <name evidence="2" type="ORF">MUN78_12440</name>
</gene>
<dbReference type="RefSeq" id="WP_244726815.1">
    <property type="nucleotide sequence ID" value="NZ_CP095045.1"/>
</dbReference>
<reference evidence="2 3" key="1">
    <citation type="submission" date="2022-04" db="EMBL/GenBank/DDBJ databases">
        <title>Leucobacter sp. isolated from rhizosphere of garlic.</title>
        <authorList>
            <person name="Won M."/>
            <person name="Lee C.-M."/>
            <person name="Woen H.-Y."/>
            <person name="Kwon S.-W."/>
        </authorList>
    </citation>
    <scope>NUCLEOTIDE SEQUENCE [LARGE SCALE GENOMIC DNA]</scope>
    <source>
        <strain evidence="2 3">H21R-40</strain>
    </source>
</reference>
<protein>
    <submittedName>
        <fullName evidence="2">Alpha/beta hydrolase family protein</fullName>
    </submittedName>
</protein>
<keyword evidence="3" id="KW-1185">Reference proteome</keyword>
<accession>A0ABY4FJB2</accession>
<dbReference type="InterPro" id="IPR029058">
    <property type="entry name" value="AB_hydrolase_fold"/>
</dbReference>
<dbReference type="Proteomes" id="UP000831786">
    <property type="component" value="Chromosome"/>
</dbReference>
<evidence type="ECO:0000313" key="3">
    <source>
        <dbReference type="Proteomes" id="UP000831786"/>
    </source>
</evidence>
<dbReference type="InterPro" id="IPR010427">
    <property type="entry name" value="DUF1023"/>
</dbReference>
<organism evidence="2 3">
    <name type="scientific">Leucobacter allii</name>
    <dbReference type="NCBI Taxonomy" id="2932247"/>
    <lineage>
        <taxon>Bacteria</taxon>
        <taxon>Bacillati</taxon>
        <taxon>Actinomycetota</taxon>
        <taxon>Actinomycetes</taxon>
        <taxon>Micrococcales</taxon>
        <taxon>Microbacteriaceae</taxon>
        <taxon>Leucobacter</taxon>
    </lineage>
</organism>
<sequence length="655" mass="68210">MSTAVPTDAAALLPETPVRGSAAEASAVGAYARGVRQDGERIAAALRTAVGALAAITSRGVTGIASRLEGTLAPGVELVSRTADAGVGALDRFGAEIERIHADAARTLAAVEAALAEIRTAAAEIAAVAERLGIAASYPWDVGAPARLPEPRLEAIGGGIGALAGAPGASIGELDPGQRDLAVQQLRALYEERWFRAACAWRSGVDAIGDARDRWRVLRDERCDAEIRLRDALHDTELGGLVEASGADVALTRLAIAAAVSGEHGGVRTDGGGLAALPALLAGELDPEQVARAWRRLEASGVDTERLLREHCFELADLDGLPFAARDAAGRAALTEALDAEHPARLHEAFARMGFELGERSYAELRRDLLAVRDALRKAELGAGPGESVQLVALGRHDGALAAAISLGDLDQAGTVGVLVPGMRSDVHGLGDAYGAFRSIRGDRPDVAMVSWSGYRAPGLIEEMFQTRADAGGAELAAFLDGLAAMRAADPPDRLVVIGHSYGTNVAAEGLRATRADVDAFVSLGSAGLRYATTADALGVPEVHATHAAGDGIAHGLGQHVHVRPWFDGGGAYEARVDPRELAGAREFTSERTADGAAVTMHNLLVPISWGPEWLGLQRLADGLDGTAAADEIGYLNTRSSTVHELGKIVRDEWR</sequence>
<dbReference type="Gene3D" id="3.40.50.1820">
    <property type="entry name" value="alpha/beta hydrolase"/>
    <property type="match status" value="1"/>
</dbReference>
<evidence type="ECO:0000313" key="2">
    <source>
        <dbReference type="EMBL" id="UOQ56480.1"/>
    </source>
</evidence>
<dbReference type="Pfam" id="PF06259">
    <property type="entry name" value="Abhydrolase_8"/>
    <property type="match status" value="1"/>
</dbReference>
<dbReference type="GO" id="GO:0016787">
    <property type="term" value="F:hydrolase activity"/>
    <property type="evidence" value="ECO:0007669"/>
    <property type="project" value="UniProtKB-KW"/>
</dbReference>
<feature type="domain" description="DUF1023" evidence="1">
    <location>
        <begin position="401"/>
        <end position="555"/>
    </location>
</feature>
<dbReference type="EMBL" id="CP095045">
    <property type="protein sequence ID" value="UOQ56480.1"/>
    <property type="molecule type" value="Genomic_DNA"/>
</dbReference>
<dbReference type="SUPFAM" id="SSF53474">
    <property type="entry name" value="alpha/beta-Hydrolases"/>
    <property type="match status" value="1"/>
</dbReference>
<evidence type="ECO:0000259" key="1">
    <source>
        <dbReference type="Pfam" id="PF06259"/>
    </source>
</evidence>
<name>A0ABY4FJB2_9MICO</name>